<dbReference type="STRING" id="314256.OG2516_09093"/>
<reference evidence="1 2" key="1">
    <citation type="journal article" date="2010" name="J. Bacteriol.">
        <title>Genome sequences of Oceanicola granulosus HTCC2516(T) and Oceanicola batsensis HTCC2597(TDelta).</title>
        <authorList>
            <person name="Thrash J.C."/>
            <person name="Cho J.C."/>
            <person name="Vergin K.L."/>
            <person name="Giovannoni S.J."/>
        </authorList>
    </citation>
    <scope>NUCLEOTIDE SEQUENCE [LARGE SCALE GENOMIC DNA]</scope>
    <source>
        <strain evidence="2">ATCC BAA-861 / DSM 15982 / KCTC 12143 / HTCC2516</strain>
    </source>
</reference>
<organism evidence="1 2">
    <name type="scientific">Oceanicola granulosus (strain ATCC BAA-861 / DSM 15982 / KCTC 12143 / HTCC2516)</name>
    <dbReference type="NCBI Taxonomy" id="314256"/>
    <lineage>
        <taxon>Bacteria</taxon>
        <taxon>Pseudomonadati</taxon>
        <taxon>Pseudomonadota</taxon>
        <taxon>Alphaproteobacteria</taxon>
        <taxon>Rhodobacterales</taxon>
        <taxon>Roseobacteraceae</taxon>
        <taxon>Oceanicola</taxon>
    </lineage>
</organism>
<dbReference type="eggNOG" id="ENOG5032T1W">
    <property type="taxonomic scope" value="Bacteria"/>
</dbReference>
<proteinExistence type="predicted"/>
<comment type="caution">
    <text evidence="1">The sequence shown here is derived from an EMBL/GenBank/DDBJ whole genome shotgun (WGS) entry which is preliminary data.</text>
</comment>
<dbReference type="HOGENOM" id="CLU_169641_0_0_5"/>
<gene>
    <name evidence="1" type="ORF">OG2516_09093</name>
</gene>
<dbReference type="AlphaFoldDB" id="Q2CCN1"/>
<dbReference type="Proteomes" id="UP000003635">
    <property type="component" value="Unassembled WGS sequence"/>
</dbReference>
<evidence type="ECO:0000313" key="2">
    <source>
        <dbReference type="Proteomes" id="UP000003635"/>
    </source>
</evidence>
<evidence type="ECO:0000313" key="1">
    <source>
        <dbReference type="EMBL" id="EAR50482.1"/>
    </source>
</evidence>
<accession>Q2CCN1</accession>
<dbReference type="EMBL" id="AAOT01000028">
    <property type="protein sequence ID" value="EAR50482.1"/>
    <property type="molecule type" value="Genomic_DNA"/>
</dbReference>
<protein>
    <submittedName>
        <fullName evidence="1">Uncharacterized protein</fullName>
    </submittedName>
</protein>
<name>Q2CCN1_OCEGH</name>
<sequence>MEGQVIEYLPDSVREGIEQARRKAERRKSRLRLEVDGRTIRVLRSWSTGFAVAVEEGDHLRGLVDLYDGARHVSQCLIMTSRDEGGERIYEFKRATAVHDQPPVDFERLAPEAPGGLLPSPD</sequence>
<keyword evidence="2" id="KW-1185">Reference proteome</keyword>